<dbReference type="SMART" id="SM00261">
    <property type="entry name" value="FU"/>
    <property type="match status" value="3"/>
</dbReference>
<dbReference type="Proteomes" id="UP000018040">
    <property type="component" value="Unassembled WGS sequence"/>
</dbReference>
<dbReference type="InterPro" id="IPR000742">
    <property type="entry name" value="EGF"/>
</dbReference>
<dbReference type="SMART" id="SM00181">
    <property type="entry name" value="EGF"/>
    <property type="match status" value="3"/>
</dbReference>
<reference evidence="2 3" key="2">
    <citation type="journal article" date="2013" name="Genome Biol. Evol.">
        <title>Genome sequencing of Giardia lamblia genotypes A2 and B isolates (DH and GS) and comparative analysis with the genomes of genotypes A1 and E (WB and Pig).</title>
        <authorList>
            <person name="Adam R.D."/>
            <person name="Dahlstrom E.W."/>
            <person name="Martens C.A."/>
            <person name="Bruno D.P."/>
            <person name="Barbian K.D."/>
            <person name="Ricklefs S.M."/>
            <person name="Hernandez M.M."/>
            <person name="Narla N.P."/>
            <person name="Patel R.B."/>
            <person name="Porcella S.F."/>
            <person name="Nash T.E."/>
        </authorList>
    </citation>
    <scope>NUCLEOTIDE SEQUENCE [LARGE SCALE GENOMIC DNA]</scope>
    <source>
        <strain evidence="2 3">GS</strain>
    </source>
</reference>
<dbReference type="InterPro" id="IPR009030">
    <property type="entry name" value="Growth_fac_rcpt_cys_sf"/>
</dbReference>
<dbReference type="AlphaFoldDB" id="V6TT23"/>
<gene>
    <name evidence="2" type="ORF">GSB_155194</name>
</gene>
<feature type="domain" description="EGF-like" evidence="1">
    <location>
        <begin position="169"/>
        <end position="205"/>
    </location>
</feature>
<evidence type="ECO:0000259" key="1">
    <source>
        <dbReference type="SMART" id="SM00181"/>
    </source>
</evidence>
<evidence type="ECO:0000313" key="3">
    <source>
        <dbReference type="Proteomes" id="UP000018040"/>
    </source>
</evidence>
<feature type="domain" description="EGF-like" evidence="1">
    <location>
        <begin position="122"/>
        <end position="167"/>
    </location>
</feature>
<comment type="caution">
    <text evidence="2">The sequence shown here is derived from an EMBL/GenBank/DDBJ whole genome shotgun (WGS) entry which is preliminary data.</text>
</comment>
<dbReference type="InterPro" id="IPR052798">
    <property type="entry name" value="Giardia_VSA"/>
</dbReference>
<dbReference type="InterPro" id="IPR006212">
    <property type="entry name" value="Furin_repeat"/>
</dbReference>
<dbReference type="SUPFAM" id="SSF57184">
    <property type="entry name" value="Growth factor receptor domain"/>
    <property type="match status" value="1"/>
</dbReference>
<feature type="domain" description="EGF-like" evidence="1">
    <location>
        <begin position="8"/>
        <end position="40"/>
    </location>
</feature>
<accession>V6TT23</accession>
<evidence type="ECO:0000313" key="2">
    <source>
        <dbReference type="EMBL" id="ESU40145.1"/>
    </source>
</evidence>
<dbReference type="PANTHER" id="PTHR23275:SF100">
    <property type="entry name" value="EGF-LIKE DOMAIN-CONTAINING PROTEIN"/>
    <property type="match status" value="1"/>
</dbReference>
<protein>
    <submittedName>
        <fullName evidence="2">Variant-specific surface protein</fullName>
    </submittedName>
</protein>
<proteinExistence type="predicted"/>
<dbReference type="Gene3D" id="2.10.220.10">
    <property type="entry name" value="Hormone Receptor, Insulin-like Growth Factor Receptor 1, Chain A, domain 2"/>
    <property type="match status" value="2"/>
</dbReference>
<dbReference type="CDD" id="cd00064">
    <property type="entry name" value="FU"/>
    <property type="match status" value="1"/>
</dbReference>
<name>V6TT23_GIAIN</name>
<dbReference type="EMBL" id="AHHH01000307">
    <property type="protein sequence ID" value="ESU40145.1"/>
    <property type="molecule type" value="Genomic_DNA"/>
</dbReference>
<reference evidence="3" key="1">
    <citation type="submission" date="2012-02" db="EMBL/GenBank/DDBJ databases">
        <title>Genome sequencing of Giardia lamblia Genotypes A2 and B isolates (DH and GS) and comparative analysis with the genomes of Genotypes A1 and E (WB and Pig).</title>
        <authorList>
            <person name="Adam R."/>
            <person name="Dahlstrom E."/>
            <person name="Martens C."/>
            <person name="Bruno D."/>
            <person name="Barbian K."/>
            <person name="Porcella S.F."/>
            <person name="Nash T."/>
        </authorList>
    </citation>
    <scope>NUCLEOTIDE SEQUENCE</scope>
    <source>
        <strain evidence="3">GS</strain>
    </source>
</reference>
<dbReference type="PANTHER" id="PTHR23275">
    <property type="entry name" value="CABRIOLET.-RELATED"/>
    <property type="match status" value="1"/>
</dbReference>
<organism evidence="2 3">
    <name type="scientific">Giardia intestinalis</name>
    <name type="common">Giardia lamblia</name>
    <dbReference type="NCBI Taxonomy" id="5741"/>
    <lineage>
        <taxon>Eukaryota</taxon>
        <taxon>Metamonada</taxon>
        <taxon>Diplomonadida</taxon>
        <taxon>Hexamitidae</taxon>
        <taxon>Giardiinae</taxon>
        <taxon>Giardia</taxon>
    </lineage>
</organism>
<sequence>MSGQTCTKCDDTCATCTAADATNCETCKVGYYLKSDKSCSNTCDGNQYTDKQSGECKACSTIDTNCGACEYNDAAGKGKCTNCNGGKKVKTALDGTTTCVEVATGCKDENHFKADDNSACYLCSENTSRSGNDKGILNCKTCTKSGAAPECSACLDGYFLDNSKTCTQQCGANCATCSEATNPNKCSTCMAGFFLVTEGANKKCVPCGDTAQGGIDGCAECDNQSGTLKCTKCKPNRKPVGTEGTQVTCEEKTCEDPTACGGTAGSCGAIVVGSDGSMTYYCSQCRQQ</sequence>